<comment type="caution">
    <text evidence="1">The sequence shown here is derived from an EMBL/GenBank/DDBJ whole genome shotgun (WGS) entry which is preliminary data.</text>
</comment>
<reference evidence="1 2" key="1">
    <citation type="submission" date="2024-10" db="EMBL/GenBank/DDBJ databases">
        <authorList>
            <person name="Riesco R."/>
        </authorList>
    </citation>
    <scope>NUCLEOTIDE SEQUENCE [LARGE SCALE GENOMIC DNA]</scope>
    <source>
        <strain evidence="1 2">NCIMB 15449</strain>
    </source>
</reference>
<gene>
    <name evidence="1" type="ORF">ACHIPZ_29330</name>
</gene>
<evidence type="ECO:0000313" key="2">
    <source>
        <dbReference type="Proteomes" id="UP001609175"/>
    </source>
</evidence>
<organism evidence="1 2">
    <name type="scientific">Antrihabitans spumae</name>
    <dbReference type="NCBI Taxonomy" id="3373370"/>
    <lineage>
        <taxon>Bacteria</taxon>
        <taxon>Bacillati</taxon>
        <taxon>Actinomycetota</taxon>
        <taxon>Actinomycetes</taxon>
        <taxon>Mycobacteriales</taxon>
        <taxon>Nocardiaceae</taxon>
        <taxon>Antrihabitans</taxon>
    </lineage>
</organism>
<accession>A0ABW7JW85</accession>
<name>A0ABW7JW85_9NOCA</name>
<proteinExistence type="predicted"/>
<protein>
    <submittedName>
        <fullName evidence="1">Uncharacterized protein</fullName>
    </submittedName>
</protein>
<dbReference type="Proteomes" id="UP001609175">
    <property type="component" value="Unassembled WGS sequence"/>
</dbReference>
<sequence>MYNREILAKVLPDLVSRSIPELVDTDDPGSILELLPGRGKEARSWADDIINEPIMRGVAAVPCLPDLDGVLRRPEKIKVQPAFLSEFNTWISRWAAVEGRPSNWLHESVDRSVERRSKADRLVAFAHTKPQGVGEWLRDLAVSAGVEGSREAIRFAALIEKDANEQAVEVRKTAFVLTADGNLRAPHGGRLFLPESADERGPDFVHPSVVADSNVVDSLGLLGIHRLDQMGRLRAQIARMGKGPVGGQLLEQLWELTREVPISDAHALLVASFGEGGAPVLTLAGRSEAVGQVLLPGVIVPADGHRDGEVAIDTGFHAQDVMLLRMLGAASEPQLDRPGKDESWFHEWEKAAKVAYTDWAAGRGHRVHAVKIVAGRTFRGLDVAERLSDRGRSALTAIVLSGGATPWTIDSTSGRCESMRFTNPAVWWMSRHGVVDTAFGLQPVRNAFASVDGIPDELLPVARVAPEHAAALGLDNQVRNRDWLRILTRPWDSLDPEQLNRLYSLAAEEGAPAPAEIGVVLGAKNTLVAPSRAYATVSPAVYQILSDGGYPAVLAPHDDQMSALIDCWGLQDALGIVNRTVLAAVSGDATPLNDKFPGLRAFIKPVPDVELIPCSDLSVEVTTESASGPDHTEYSILRDGDRTIYFRDGVETLSG</sequence>
<dbReference type="EMBL" id="JBIMSO010000143">
    <property type="protein sequence ID" value="MFH5212276.1"/>
    <property type="molecule type" value="Genomic_DNA"/>
</dbReference>
<evidence type="ECO:0000313" key="1">
    <source>
        <dbReference type="EMBL" id="MFH5212276.1"/>
    </source>
</evidence>
<dbReference type="RefSeq" id="WP_395119496.1">
    <property type="nucleotide sequence ID" value="NZ_JBIMSO010000143.1"/>
</dbReference>